<reference evidence="3" key="1">
    <citation type="submission" date="2016-03" db="EMBL/GenBank/DDBJ databases">
        <authorList>
            <person name="Guldener U."/>
        </authorList>
    </citation>
    <scope>NUCLEOTIDE SEQUENCE [LARGE SCALE GENOMIC DNA]</scope>
    <source>
        <strain evidence="3">04CH-RAC-A.6.1</strain>
    </source>
</reference>
<proteinExistence type="predicted"/>
<protein>
    <submittedName>
        <fullName evidence="2">Uncharacterized protein</fullName>
    </submittedName>
</protein>
<evidence type="ECO:0000256" key="1">
    <source>
        <dbReference type="SAM" id="MobiDB-lite"/>
    </source>
</evidence>
<accession>A0A1E1LS19</accession>
<dbReference type="AlphaFoldDB" id="A0A1E1LS19"/>
<evidence type="ECO:0000313" key="3">
    <source>
        <dbReference type="Proteomes" id="UP000178912"/>
    </source>
</evidence>
<name>A0A1E1LS19_9HELO</name>
<sequence length="199" mass="21674">MKPDVNVNIEQVYFGIVLGRGYIQVEGIISSLMCLLSLQQRNAEMFIQVFQMPQTKSRTGNESGLVSSNTAVTIQTHLREECVARCIEEANDSPRRATIKEEQTDTQVGLDREPPTPKRRTDDCIYNDIEVKSELFEPEAANPSGNQFPGAVNHGAPAHDSLGGPARLIIFKPAGADVASPSGHLVSVGRIGNTSSRQK</sequence>
<feature type="region of interest" description="Disordered" evidence="1">
    <location>
        <begin position="95"/>
        <end position="122"/>
    </location>
</feature>
<evidence type="ECO:0000313" key="2">
    <source>
        <dbReference type="EMBL" id="CZT12669.1"/>
    </source>
</evidence>
<feature type="region of interest" description="Disordered" evidence="1">
    <location>
        <begin position="139"/>
        <end position="163"/>
    </location>
</feature>
<organism evidence="2 3">
    <name type="scientific">Rhynchosporium agropyri</name>
    <dbReference type="NCBI Taxonomy" id="914238"/>
    <lineage>
        <taxon>Eukaryota</taxon>
        <taxon>Fungi</taxon>
        <taxon>Dikarya</taxon>
        <taxon>Ascomycota</taxon>
        <taxon>Pezizomycotina</taxon>
        <taxon>Leotiomycetes</taxon>
        <taxon>Helotiales</taxon>
        <taxon>Ploettnerulaceae</taxon>
        <taxon>Rhynchosporium</taxon>
    </lineage>
</organism>
<dbReference type="EMBL" id="FJUX01000165">
    <property type="protein sequence ID" value="CZT12669.1"/>
    <property type="molecule type" value="Genomic_DNA"/>
</dbReference>
<feature type="compositionally biased region" description="Basic and acidic residues" evidence="1">
    <location>
        <begin position="110"/>
        <end position="122"/>
    </location>
</feature>
<gene>
    <name evidence="2" type="ORF">RAG0_16411</name>
</gene>
<keyword evidence="3" id="KW-1185">Reference proteome</keyword>
<dbReference type="Proteomes" id="UP000178912">
    <property type="component" value="Unassembled WGS sequence"/>
</dbReference>